<evidence type="ECO:0000256" key="5">
    <source>
        <dbReference type="ARBA" id="ARBA00022989"/>
    </source>
</evidence>
<keyword evidence="10" id="KW-1185">Reference proteome</keyword>
<dbReference type="KEGG" id="nhy:JQS43_11325"/>
<dbReference type="InterPro" id="IPR035906">
    <property type="entry name" value="MetI-like_sf"/>
</dbReference>
<evidence type="ECO:0000313" key="10">
    <source>
        <dbReference type="Proteomes" id="UP000662857"/>
    </source>
</evidence>
<dbReference type="Pfam" id="PF00528">
    <property type="entry name" value="BPD_transp_1"/>
    <property type="match status" value="1"/>
</dbReference>
<evidence type="ECO:0000256" key="1">
    <source>
        <dbReference type="ARBA" id="ARBA00004651"/>
    </source>
</evidence>
<comment type="similarity">
    <text evidence="7">Belongs to the binding-protein-dependent transport system permease family.</text>
</comment>
<keyword evidence="5 7" id="KW-1133">Transmembrane helix</keyword>
<keyword evidence="3" id="KW-1003">Cell membrane</keyword>
<dbReference type="PANTHER" id="PTHR43386">
    <property type="entry name" value="OLIGOPEPTIDE TRANSPORT SYSTEM PERMEASE PROTEIN APPC"/>
    <property type="match status" value="1"/>
</dbReference>
<dbReference type="SUPFAM" id="SSF161098">
    <property type="entry name" value="MetI-like"/>
    <property type="match status" value="1"/>
</dbReference>
<evidence type="ECO:0000256" key="2">
    <source>
        <dbReference type="ARBA" id="ARBA00022448"/>
    </source>
</evidence>
<evidence type="ECO:0000313" key="9">
    <source>
        <dbReference type="EMBL" id="QSB16816.1"/>
    </source>
</evidence>
<evidence type="ECO:0000259" key="8">
    <source>
        <dbReference type="PROSITE" id="PS50928"/>
    </source>
</evidence>
<feature type="transmembrane region" description="Helical" evidence="7">
    <location>
        <begin position="128"/>
        <end position="156"/>
    </location>
</feature>
<dbReference type="PROSITE" id="PS50928">
    <property type="entry name" value="ABC_TM1"/>
    <property type="match status" value="1"/>
</dbReference>
<protein>
    <submittedName>
        <fullName evidence="9">ABC transporter permease</fullName>
    </submittedName>
</protein>
<evidence type="ECO:0000256" key="7">
    <source>
        <dbReference type="RuleBase" id="RU363032"/>
    </source>
</evidence>
<keyword evidence="4 7" id="KW-0812">Transmembrane</keyword>
<dbReference type="InterPro" id="IPR000515">
    <property type="entry name" value="MetI-like"/>
</dbReference>
<dbReference type="GO" id="GO:0055085">
    <property type="term" value="P:transmembrane transport"/>
    <property type="evidence" value="ECO:0007669"/>
    <property type="project" value="InterPro"/>
</dbReference>
<keyword evidence="2 7" id="KW-0813">Transport</keyword>
<evidence type="ECO:0000256" key="4">
    <source>
        <dbReference type="ARBA" id="ARBA00022692"/>
    </source>
</evidence>
<evidence type="ECO:0000256" key="6">
    <source>
        <dbReference type="ARBA" id="ARBA00023136"/>
    </source>
</evidence>
<comment type="subcellular location">
    <subcellularLocation>
        <location evidence="1 7">Cell membrane</location>
        <topology evidence="1 7">Multi-pass membrane protein</topology>
    </subcellularLocation>
</comment>
<feature type="transmembrane region" description="Helical" evidence="7">
    <location>
        <begin position="90"/>
        <end position="116"/>
    </location>
</feature>
<name>A0A895YQ00_9ACTN</name>
<dbReference type="AlphaFoldDB" id="A0A895YQ00"/>
<reference evidence="9" key="1">
    <citation type="submission" date="2021-02" db="EMBL/GenBank/DDBJ databases">
        <title>Natrosporangium hydrolyticum gen. nov., sp. nov, a haloalkaliphilic actinobacterium from a soda solonchak soil.</title>
        <authorList>
            <person name="Sorokin D.Y."/>
            <person name="Khijniak T.V."/>
            <person name="Zakharycheva A.P."/>
            <person name="Boueva O.V."/>
            <person name="Ariskina E.V."/>
            <person name="Hahnke R.L."/>
            <person name="Bunk B."/>
            <person name="Sproer C."/>
            <person name="Schumann P."/>
            <person name="Evtushenko L.I."/>
            <person name="Kublanov I.V."/>
        </authorList>
    </citation>
    <scope>NUCLEOTIDE SEQUENCE</scope>
    <source>
        <strain evidence="9">DSM 106523</strain>
    </source>
</reference>
<dbReference type="Proteomes" id="UP000662857">
    <property type="component" value="Chromosome"/>
</dbReference>
<feature type="transmembrane region" description="Helical" evidence="7">
    <location>
        <begin position="251"/>
        <end position="271"/>
    </location>
</feature>
<dbReference type="CDD" id="cd06261">
    <property type="entry name" value="TM_PBP2"/>
    <property type="match status" value="1"/>
</dbReference>
<feature type="transmembrane region" description="Helical" evidence="7">
    <location>
        <begin position="26"/>
        <end position="45"/>
    </location>
</feature>
<keyword evidence="6 7" id="KW-0472">Membrane</keyword>
<dbReference type="RefSeq" id="WP_239679052.1">
    <property type="nucleotide sequence ID" value="NZ_CP070499.1"/>
</dbReference>
<proteinExistence type="inferred from homology"/>
<dbReference type="GO" id="GO:0005886">
    <property type="term" value="C:plasma membrane"/>
    <property type="evidence" value="ECO:0007669"/>
    <property type="project" value="UniProtKB-SubCell"/>
</dbReference>
<evidence type="ECO:0000256" key="3">
    <source>
        <dbReference type="ARBA" id="ARBA00022475"/>
    </source>
</evidence>
<feature type="transmembrane region" description="Helical" evidence="7">
    <location>
        <begin position="205"/>
        <end position="230"/>
    </location>
</feature>
<gene>
    <name evidence="9" type="ORF">JQS43_11325</name>
</gene>
<organism evidence="9 10">
    <name type="scientific">Natronosporangium hydrolyticum</name>
    <dbReference type="NCBI Taxonomy" id="2811111"/>
    <lineage>
        <taxon>Bacteria</taxon>
        <taxon>Bacillati</taxon>
        <taxon>Actinomycetota</taxon>
        <taxon>Actinomycetes</taxon>
        <taxon>Micromonosporales</taxon>
        <taxon>Micromonosporaceae</taxon>
        <taxon>Natronosporangium</taxon>
    </lineage>
</organism>
<sequence>MMALTGTGWWSRGLPERLAGHRTAKLGMVLLLGLFAAVYLGPLVWPYDPEALEHAVALQGPSWSHPLGTDQYGRDQLARLLDGGRRSLEATALVLLLSLALGLLVGVCAGVAGGLVDALAMRAVDVILSIPGMVLTLALVGALGPGLTNLMIALVVTTWPPYARLARGVVMGGRTRLDVVSARLAGVGWLRAATTHLLPVATLQVLVVVTIDIGHTIIVIAGMSFLGLGVQPPAAEWGAMLASSRLHLAQAPWLLAPAVAISLVVLAANLVGEALGDSADPRRR</sequence>
<dbReference type="EMBL" id="CP070499">
    <property type="protein sequence ID" value="QSB16816.1"/>
    <property type="molecule type" value="Genomic_DNA"/>
</dbReference>
<dbReference type="InterPro" id="IPR050366">
    <property type="entry name" value="BP-dependent_transpt_permease"/>
</dbReference>
<accession>A0A895YQ00</accession>
<dbReference type="PANTHER" id="PTHR43386:SF1">
    <property type="entry name" value="D,D-DIPEPTIDE TRANSPORT SYSTEM PERMEASE PROTEIN DDPC-RELATED"/>
    <property type="match status" value="1"/>
</dbReference>
<dbReference type="InterPro" id="IPR025966">
    <property type="entry name" value="OppC_N"/>
</dbReference>
<dbReference type="Pfam" id="PF12911">
    <property type="entry name" value="OppC_N"/>
    <property type="match status" value="1"/>
</dbReference>
<feature type="domain" description="ABC transmembrane type-1" evidence="8">
    <location>
        <begin position="88"/>
        <end position="272"/>
    </location>
</feature>
<dbReference type="Gene3D" id="1.10.3720.10">
    <property type="entry name" value="MetI-like"/>
    <property type="match status" value="1"/>
</dbReference>